<geneLocation type="mitochondrion" evidence="1"/>
<sequence length="80" mass="9620">MPCFIIMSRSSVPGFGDKRSYSEFFIFHCLPNYYYYYNYSYLLLITNSYLPPFLDSEQRRTSHSINDSRSRSPFILVRIH</sequence>
<proteinExistence type="predicted"/>
<name>A0A117NHE3_PICGL</name>
<dbReference type="AlphaFoldDB" id="A0A117NHE3"/>
<gene>
    <name evidence="1" type="ORF">ABT39_MTgene5230</name>
</gene>
<keyword evidence="1" id="KW-0496">Mitochondrion</keyword>
<protein>
    <submittedName>
        <fullName evidence="1">Uncharacterized protein</fullName>
    </submittedName>
</protein>
<organism evidence="1">
    <name type="scientific">Picea glauca</name>
    <name type="common">White spruce</name>
    <name type="synonym">Pinus glauca</name>
    <dbReference type="NCBI Taxonomy" id="3330"/>
    <lineage>
        <taxon>Eukaryota</taxon>
        <taxon>Viridiplantae</taxon>
        <taxon>Streptophyta</taxon>
        <taxon>Embryophyta</taxon>
        <taxon>Tracheophyta</taxon>
        <taxon>Spermatophyta</taxon>
        <taxon>Pinopsida</taxon>
        <taxon>Pinidae</taxon>
        <taxon>Conifers I</taxon>
        <taxon>Pinales</taxon>
        <taxon>Pinaceae</taxon>
        <taxon>Picea</taxon>
    </lineage>
</organism>
<reference evidence="1" key="1">
    <citation type="journal article" date="2015" name="Genome Biol. Evol.">
        <title>Organellar Genomes of White Spruce (Picea glauca): Assembly and Annotation.</title>
        <authorList>
            <person name="Jackman S.D."/>
            <person name="Warren R.L."/>
            <person name="Gibb E.A."/>
            <person name="Vandervalk B.P."/>
            <person name="Mohamadi H."/>
            <person name="Chu J."/>
            <person name="Raymond A."/>
            <person name="Pleasance S."/>
            <person name="Coope R."/>
            <person name="Wildung M.R."/>
            <person name="Ritland C.E."/>
            <person name="Bousquet J."/>
            <person name="Jones S.J."/>
            <person name="Bohlmann J."/>
            <person name="Birol I."/>
        </authorList>
    </citation>
    <scope>NUCLEOTIDE SEQUENCE [LARGE SCALE GENOMIC DNA]</scope>
    <source>
        <tissue evidence="1">Flushing bud</tissue>
    </source>
</reference>
<accession>A0A117NHE3</accession>
<dbReference type="EMBL" id="LKAM01000006">
    <property type="protein sequence ID" value="KUM48233.1"/>
    <property type="molecule type" value="Genomic_DNA"/>
</dbReference>
<comment type="caution">
    <text evidence="1">The sequence shown here is derived from an EMBL/GenBank/DDBJ whole genome shotgun (WGS) entry which is preliminary data.</text>
</comment>
<evidence type="ECO:0000313" key="1">
    <source>
        <dbReference type="EMBL" id="KUM48233.1"/>
    </source>
</evidence>